<organism evidence="1">
    <name type="scientific">Opuntia streptacantha</name>
    <name type="common">Prickly pear cactus</name>
    <name type="synonym">Opuntia cardona</name>
    <dbReference type="NCBI Taxonomy" id="393608"/>
    <lineage>
        <taxon>Eukaryota</taxon>
        <taxon>Viridiplantae</taxon>
        <taxon>Streptophyta</taxon>
        <taxon>Embryophyta</taxon>
        <taxon>Tracheophyta</taxon>
        <taxon>Spermatophyta</taxon>
        <taxon>Magnoliopsida</taxon>
        <taxon>eudicotyledons</taxon>
        <taxon>Gunneridae</taxon>
        <taxon>Pentapetalae</taxon>
        <taxon>Caryophyllales</taxon>
        <taxon>Cactineae</taxon>
        <taxon>Cactaceae</taxon>
        <taxon>Opuntioideae</taxon>
        <taxon>Opuntia</taxon>
    </lineage>
</organism>
<sequence length="146" mass="16388">MLLGLPGPNNYGPSLGLMPNHLDLGSSCNPFPNTQTLLSLSPAPIFSHSTRGARVLLVISAPFLHRQLLCWGSRLRCDTLHCHPQPSLSTDQLVRLHHHVAKIWFGWQFRCLVTGDLLRIIFSILWQQNTWHTSSCNSLHHNLISG</sequence>
<evidence type="ECO:0000313" key="1">
    <source>
        <dbReference type="EMBL" id="MBA4669180.1"/>
    </source>
</evidence>
<reference evidence="1" key="1">
    <citation type="journal article" date="2013" name="J. Plant Res.">
        <title>Effect of fungi and light on seed germination of three Opuntia species from semiarid lands of central Mexico.</title>
        <authorList>
            <person name="Delgado-Sanchez P."/>
            <person name="Jimenez-Bremont J.F."/>
            <person name="Guerrero-Gonzalez Mde L."/>
            <person name="Flores J."/>
        </authorList>
    </citation>
    <scope>NUCLEOTIDE SEQUENCE</scope>
    <source>
        <tissue evidence="1">Cladode</tissue>
    </source>
</reference>
<accession>A0A7C9EIU5</accession>
<reference evidence="1" key="2">
    <citation type="submission" date="2020-07" db="EMBL/GenBank/DDBJ databases">
        <authorList>
            <person name="Vera ALvarez R."/>
            <person name="Arias-Moreno D.M."/>
            <person name="Jimenez-Jacinto V."/>
            <person name="Jimenez-Bremont J.F."/>
            <person name="Swaminathan K."/>
            <person name="Moose S.P."/>
            <person name="Guerrero-Gonzalez M.L."/>
            <person name="Marino-Ramirez L."/>
            <person name="Landsman D."/>
            <person name="Rodriguez-Kessler M."/>
            <person name="Delgado-Sanchez P."/>
        </authorList>
    </citation>
    <scope>NUCLEOTIDE SEQUENCE</scope>
    <source>
        <tissue evidence="1">Cladode</tissue>
    </source>
</reference>
<dbReference type="AlphaFoldDB" id="A0A7C9EIU5"/>
<proteinExistence type="predicted"/>
<protein>
    <submittedName>
        <fullName evidence="1">Uncharacterized protein</fullName>
    </submittedName>
</protein>
<dbReference type="EMBL" id="GISG01242652">
    <property type="protein sequence ID" value="MBA4669180.1"/>
    <property type="molecule type" value="Transcribed_RNA"/>
</dbReference>
<name>A0A7C9EIU5_OPUST</name>